<evidence type="ECO:0000313" key="1">
    <source>
        <dbReference type="EMBL" id="KAI8023465.1"/>
    </source>
</evidence>
<organism evidence="1 2">
    <name type="scientific">Camellia lanceoleosa</name>
    <dbReference type="NCBI Taxonomy" id="1840588"/>
    <lineage>
        <taxon>Eukaryota</taxon>
        <taxon>Viridiplantae</taxon>
        <taxon>Streptophyta</taxon>
        <taxon>Embryophyta</taxon>
        <taxon>Tracheophyta</taxon>
        <taxon>Spermatophyta</taxon>
        <taxon>Magnoliopsida</taxon>
        <taxon>eudicotyledons</taxon>
        <taxon>Gunneridae</taxon>
        <taxon>Pentapetalae</taxon>
        <taxon>asterids</taxon>
        <taxon>Ericales</taxon>
        <taxon>Theaceae</taxon>
        <taxon>Camellia</taxon>
    </lineage>
</organism>
<protein>
    <submittedName>
        <fullName evidence="1">Uncharacterized protein</fullName>
    </submittedName>
</protein>
<dbReference type="EMBL" id="CM045763">
    <property type="protein sequence ID" value="KAI8023465.1"/>
    <property type="molecule type" value="Genomic_DNA"/>
</dbReference>
<gene>
    <name evidence="1" type="ORF">LOK49_LG03G00768</name>
</gene>
<sequence length="68" mass="7562">MYRLFSLYTCSKTKIRDAVAINNRGGGGEAIVVPQPAKLSQLSIPADDIRGGLKVYRRLFELLCRSSF</sequence>
<proteinExistence type="predicted"/>
<reference evidence="1 2" key="1">
    <citation type="journal article" date="2022" name="Plant J.">
        <title>Chromosome-level genome of Camellia lanceoleosa provides a valuable resource for understanding genome evolution and self-incompatibility.</title>
        <authorList>
            <person name="Gong W."/>
            <person name="Xiao S."/>
            <person name="Wang L."/>
            <person name="Liao Z."/>
            <person name="Chang Y."/>
            <person name="Mo W."/>
            <person name="Hu G."/>
            <person name="Li W."/>
            <person name="Zhao G."/>
            <person name="Zhu H."/>
            <person name="Hu X."/>
            <person name="Ji K."/>
            <person name="Xiang X."/>
            <person name="Song Q."/>
            <person name="Yuan D."/>
            <person name="Jin S."/>
            <person name="Zhang L."/>
        </authorList>
    </citation>
    <scope>NUCLEOTIDE SEQUENCE [LARGE SCALE GENOMIC DNA]</scope>
    <source>
        <strain evidence="1">SQ_2022a</strain>
    </source>
</reference>
<comment type="caution">
    <text evidence="1">The sequence shown here is derived from an EMBL/GenBank/DDBJ whole genome shotgun (WGS) entry which is preliminary data.</text>
</comment>
<accession>A0ACC0IDK4</accession>
<keyword evidence="2" id="KW-1185">Reference proteome</keyword>
<dbReference type="Proteomes" id="UP001060215">
    <property type="component" value="Chromosome 6"/>
</dbReference>
<evidence type="ECO:0000313" key="2">
    <source>
        <dbReference type="Proteomes" id="UP001060215"/>
    </source>
</evidence>
<name>A0ACC0IDK4_9ERIC</name>